<evidence type="ECO:0000256" key="3">
    <source>
        <dbReference type="ARBA" id="ARBA00023125"/>
    </source>
</evidence>
<comment type="subcellular location">
    <subcellularLocation>
        <location evidence="1">Nucleus</location>
    </subcellularLocation>
</comment>
<protein>
    <recommendedName>
        <fullName evidence="8">MADS-box domain-containing protein</fullName>
    </recommendedName>
</protein>
<keyword evidence="5" id="KW-0539">Nucleus</keyword>
<evidence type="ECO:0000259" key="8">
    <source>
        <dbReference type="Pfam" id="PF00319"/>
    </source>
</evidence>
<feature type="region of interest" description="Disordered" evidence="7">
    <location>
        <begin position="1"/>
        <end position="30"/>
    </location>
</feature>
<reference evidence="9" key="1">
    <citation type="submission" date="2022-02" db="EMBL/GenBank/DDBJ databases">
        <authorList>
            <person name="Henning P.M."/>
            <person name="McCubbin A.G."/>
            <person name="Shore J.S."/>
        </authorList>
    </citation>
    <scope>NUCLEOTIDE SEQUENCE</scope>
    <source>
        <strain evidence="9">F60SS</strain>
        <tissue evidence="9">Leaves</tissue>
    </source>
</reference>
<evidence type="ECO:0000256" key="7">
    <source>
        <dbReference type="SAM" id="MobiDB-lite"/>
    </source>
</evidence>
<reference evidence="9" key="2">
    <citation type="journal article" date="2023" name="Plants (Basel)">
        <title>Annotation of the Turnera subulata (Passifloraceae) Draft Genome Reveals the S-Locus Evolved after the Divergence of Turneroideae from Passifloroideae in a Stepwise Manner.</title>
        <authorList>
            <person name="Henning P.M."/>
            <person name="Roalson E.H."/>
            <person name="Mir W."/>
            <person name="McCubbin A.G."/>
            <person name="Shore J.S."/>
        </authorList>
    </citation>
    <scope>NUCLEOTIDE SEQUENCE</scope>
    <source>
        <strain evidence="9">F60SS</strain>
    </source>
</reference>
<accession>A0A9Q0FM21</accession>
<keyword evidence="3" id="KW-0238">DNA-binding</keyword>
<dbReference type="GO" id="GO:0003677">
    <property type="term" value="F:DNA binding"/>
    <property type="evidence" value="ECO:0007669"/>
    <property type="project" value="UniProtKB-KW"/>
</dbReference>
<sequence>MFDSVSLMATSNPINPSPEKKKRTRNGLHKGSAVSSVKLHNSFIQRRATLLRKAKNLAEVTGASVAVVCYDPDTNELHSWPPTKAEVAAVLSQCMDANLNPREGVRVKKYDLCGVLSSKKEELEEQRDKLLKSKLERVTACFSDALENLPAEELMGVANDLEFMLQRVNERKSVLEQKLKGSTADDDDLETLPLSYTALLNSGVDVIDSFHPNLLGSDQLMSTSNYIGNNMDGIASYINGDTSSDPGMIDSYCTGSISTNNNNVPYNSYTSSMGNMGVNNTVSTPDSNMGVSTVLSPDNTVDMASTNNCGSSSSSSNTGPGVVYGLDGFLTREIGDNLQAVSAHDQDLMMPINVMPVKTWPYQTLGDLNVGNF</sequence>
<keyword evidence="6" id="KW-0175">Coiled coil</keyword>
<keyword evidence="2" id="KW-0805">Transcription regulation</keyword>
<organism evidence="9 10">
    <name type="scientific">Turnera subulata</name>
    <dbReference type="NCBI Taxonomy" id="218843"/>
    <lineage>
        <taxon>Eukaryota</taxon>
        <taxon>Viridiplantae</taxon>
        <taxon>Streptophyta</taxon>
        <taxon>Embryophyta</taxon>
        <taxon>Tracheophyta</taxon>
        <taxon>Spermatophyta</taxon>
        <taxon>Magnoliopsida</taxon>
        <taxon>eudicotyledons</taxon>
        <taxon>Gunneridae</taxon>
        <taxon>Pentapetalae</taxon>
        <taxon>rosids</taxon>
        <taxon>fabids</taxon>
        <taxon>Malpighiales</taxon>
        <taxon>Passifloraceae</taxon>
        <taxon>Turnera</taxon>
    </lineage>
</organism>
<dbReference type="InterPro" id="IPR002100">
    <property type="entry name" value="TF_MADSbox"/>
</dbReference>
<dbReference type="Proteomes" id="UP001141552">
    <property type="component" value="Unassembled WGS sequence"/>
</dbReference>
<dbReference type="OrthoDB" id="1898716at2759"/>
<keyword evidence="10" id="KW-1185">Reference proteome</keyword>
<dbReference type="Pfam" id="PF00319">
    <property type="entry name" value="SRF-TF"/>
    <property type="match status" value="1"/>
</dbReference>
<dbReference type="AlphaFoldDB" id="A0A9Q0FM21"/>
<dbReference type="EMBL" id="JAKUCV010005065">
    <property type="protein sequence ID" value="KAJ4832821.1"/>
    <property type="molecule type" value="Genomic_DNA"/>
</dbReference>
<dbReference type="GO" id="GO:0046983">
    <property type="term" value="F:protein dimerization activity"/>
    <property type="evidence" value="ECO:0007669"/>
    <property type="project" value="InterPro"/>
</dbReference>
<dbReference type="SUPFAM" id="SSF55455">
    <property type="entry name" value="SRF-like"/>
    <property type="match status" value="1"/>
</dbReference>
<keyword evidence="4" id="KW-0804">Transcription</keyword>
<proteinExistence type="predicted"/>
<dbReference type="GO" id="GO:0005634">
    <property type="term" value="C:nucleus"/>
    <property type="evidence" value="ECO:0007669"/>
    <property type="project" value="UniProtKB-SubCell"/>
</dbReference>
<evidence type="ECO:0000313" key="10">
    <source>
        <dbReference type="Proteomes" id="UP001141552"/>
    </source>
</evidence>
<evidence type="ECO:0000256" key="2">
    <source>
        <dbReference type="ARBA" id="ARBA00023015"/>
    </source>
</evidence>
<dbReference type="Gene3D" id="3.40.1810.10">
    <property type="entry name" value="Transcription factor, MADS-box"/>
    <property type="match status" value="1"/>
</dbReference>
<gene>
    <name evidence="9" type="ORF">Tsubulata_029181</name>
</gene>
<dbReference type="InterPro" id="IPR036879">
    <property type="entry name" value="TF_MADSbox_sf"/>
</dbReference>
<evidence type="ECO:0000256" key="5">
    <source>
        <dbReference type="ARBA" id="ARBA00023242"/>
    </source>
</evidence>
<feature type="coiled-coil region" evidence="6">
    <location>
        <begin position="113"/>
        <end position="185"/>
    </location>
</feature>
<evidence type="ECO:0000256" key="4">
    <source>
        <dbReference type="ARBA" id="ARBA00023163"/>
    </source>
</evidence>
<evidence type="ECO:0000313" key="9">
    <source>
        <dbReference type="EMBL" id="KAJ4832821.1"/>
    </source>
</evidence>
<feature type="domain" description="MADS-box" evidence="8">
    <location>
        <begin position="38"/>
        <end position="80"/>
    </location>
</feature>
<comment type="caution">
    <text evidence="9">The sequence shown here is derived from an EMBL/GenBank/DDBJ whole genome shotgun (WGS) entry which is preliminary data.</text>
</comment>
<name>A0A9Q0FM21_9ROSI</name>
<evidence type="ECO:0000256" key="6">
    <source>
        <dbReference type="SAM" id="Coils"/>
    </source>
</evidence>
<evidence type="ECO:0000256" key="1">
    <source>
        <dbReference type="ARBA" id="ARBA00004123"/>
    </source>
</evidence>